<dbReference type="PANTHER" id="PTHR43606:SF2">
    <property type="entry name" value="ALKALINE PHOSPHATASE FAMILY PROTEIN (AFU_ORTHOLOGUE AFUA_5G03860)"/>
    <property type="match status" value="1"/>
</dbReference>
<dbReference type="GO" id="GO:0046872">
    <property type="term" value="F:metal ion binding"/>
    <property type="evidence" value="ECO:0007669"/>
    <property type="project" value="InterPro"/>
</dbReference>
<dbReference type="InterPro" id="IPR052900">
    <property type="entry name" value="Phospholipid_Metab_Enz"/>
</dbReference>
<dbReference type="Gene3D" id="3.60.21.70">
    <property type="entry name" value="PhoD-like phosphatase"/>
    <property type="match status" value="1"/>
</dbReference>
<dbReference type="SUPFAM" id="SSF49363">
    <property type="entry name" value="Purple acid phosphatase, N-terminal domain"/>
    <property type="match status" value="1"/>
</dbReference>
<keyword evidence="4" id="KW-0378">Hydrolase</keyword>
<protein>
    <submittedName>
        <fullName evidence="4">Phosphodiesterase/alkaline phosphatase D</fullName>
        <ecNumber evidence="4">3.1.3.1</ecNumber>
    </submittedName>
</protein>
<feature type="domain" description="DUF7800" evidence="3">
    <location>
        <begin position="35"/>
        <end position="113"/>
    </location>
</feature>
<dbReference type="InterPro" id="IPR056702">
    <property type="entry name" value="DUF7800"/>
</dbReference>
<dbReference type="InterPro" id="IPR029052">
    <property type="entry name" value="Metallo-depent_PP-like"/>
</dbReference>
<reference evidence="4" key="1">
    <citation type="submission" date="2015-10" db="EMBL/GenBank/DDBJ databases">
        <authorList>
            <person name="Gilbert D.G."/>
        </authorList>
    </citation>
    <scope>NUCLEOTIDE SEQUENCE</scope>
</reference>
<dbReference type="GO" id="GO:0003993">
    <property type="term" value="F:acid phosphatase activity"/>
    <property type="evidence" value="ECO:0007669"/>
    <property type="project" value="InterPro"/>
</dbReference>
<keyword evidence="1" id="KW-0732">Signal</keyword>
<dbReference type="InterPro" id="IPR038607">
    <property type="entry name" value="PhoD-like_sf"/>
</dbReference>
<name>A0A160T8Q1_9ZZZZ</name>
<evidence type="ECO:0000259" key="2">
    <source>
        <dbReference type="Pfam" id="PF09423"/>
    </source>
</evidence>
<sequence length="450" mass="49718">MLLNRSSIKTYLLSMWFIGISMLSYSVEAAVQTDGPMVGAVTHVRAKVFLRTDAPAQVQIEFSESSSMSNSLKTPKEVTRYANDFTKIVTLKGLIPSTKYYYRVLVDGVAQQTENYPSFTTFAPLGQDAEFSFGLLSDVGNYVKNPAGAYKTLADAKPDFVLQIGDWDHRDPANLREMRKMHRDVRGSGSDAGADFSQFLAPVAPLFHMWDDHDYGMNDGDYTFPEKASAIKAFLEYYPLPDDLPNPQAGPWYKFRYSQAEFFVLDTRSNRDPNGDVDDANKSMLDGENIENDQKTWLYDSLLTSPAKWKFITSGSPFNPTCKPADGWGAFVNEHDEIVNFIKDNNIKGVIILSGDIHSGGALDDGTNSGLIEFSVPHTNMQMSPANGGFTTTTPGDWSEYLNPGVSAGGSSNAGFGWINVLTNPDRVEIQVVHENGDVANSDTIIFDEM</sequence>
<evidence type="ECO:0000259" key="3">
    <source>
        <dbReference type="Pfam" id="PF25077"/>
    </source>
</evidence>
<dbReference type="PANTHER" id="PTHR43606">
    <property type="entry name" value="PHOSPHATASE, PUTATIVE (AFU_ORTHOLOGUE AFUA_6G08710)-RELATED"/>
    <property type="match status" value="1"/>
</dbReference>
<dbReference type="InterPro" id="IPR008963">
    <property type="entry name" value="Purple_acid_Pase-like_N"/>
</dbReference>
<proteinExistence type="predicted"/>
<dbReference type="Pfam" id="PF25077">
    <property type="entry name" value="DUF7800"/>
    <property type="match status" value="1"/>
</dbReference>
<dbReference type="GO" id="GO:0004035">
    <property type="term" value="F:alkaline phosphatase activity"/>
    <property type="evidence" value="ECO:0007669"/>
    <property type="project" value="UniProtKB-EC"/>
</dbReference>
<organism evidence="4">
    <name type="scientific">hydrothermal vent metagenome</name>
    <dbReference type="NCBI Taxonomy" id="652676"/>
    <lineage>
        <taxon>unclassified sequences</taxon>
        <taxon>metagenomes</taxon>
        <taxon>ecological metagenomes</taxon>
    </lineage>
</organism>
<dbReference type="Pfam" id="PF09423">
    <property type="entry name" value="PhoD"/>
    <property type="match status" value="1"/>
</dbReference>
<evidence type="ECO:0000313" key="4">
    <source>
        <dbReference type="EMBL" id="CUS40465.1"/>
    </source>
</evidence>
<dbReference type="EMBL" id="CZQC01000015">
    <property type="protein sequence ID" value="CUS40465.1"/>
    <property type="molecule type" value="Genomic_DNA"/>
</dbReference>
<dbReference type="InterPro" id="IPR018946">
    <property type="entry name" value="PhoD-like_MPP"/>
</dbReference>
<evidence type="ECO:0000256" key="1">
    <source>
        <dbReference type="ARBA" id="ARBA00022729"/>
    </source>
</evidence>
<dbReference type="EC" id="3.1.3.1" evidence="4"/>
<dbReference type="SUPFAM" id="SSF56300">
    <property type="entry name" value="Metallo-dependent phosphatases"/>
    <property type="match status" value="1"/>
</dbReference>
<feature type="domain" description="PhoD-like phosphatase metallophosphatase" evidence="2">
    <location>
        <begin position="191"/>
        <end position="365"/>
    </location>
</feature>
<accession>A0A160T8Q1</accession>
<dbReference type="CDD" id="cd07389">
    <property type="entry name" value="MPP_PhoD"/>
    <property type="match status" value="1"/>
</dbReference>
<gene>
    <name evidence="4" type="ORF">MGWOODY_Tha1569</name>
</gene>
<dbReference type="AlphaFoldDB" id="A0A160T8Q1"/>
<dbReference type="Gene3D" id="2.60.40.380">
    <property type="entry name" value="Purple acid phosphatase-like, N-terminal"/>
    <property type="match status" value="1"/>
</dbReference>